<dbReference type="InterPro" id="IPR049945">
    <property type="entry name" value="AAA_22"/>
</dbReference>
<dbReference type="Pfam" id="PF22738">
    <property type="entry name" value="NNH7"/>
    <property type="match status" value="1"/>
</dbReference>
<feature type="region of interest" description="Disordered" evidence="1">
    <location>
        <begin position="1045"/>
        <end position="1089"/>
    </location>
</feature>
<dbReference type="InterPro" id="IPR003593">
    <property type="entry name" value="AAA+_ATPase"/>
</dbReference>
<dbReference type="SMART" id="SM00382">
    <property type="entry name" value="AAA"/>
    <property type="match status" value="1"/>
</dbReference>
<feature type="domain" description="AAA+ ATPase" evidence="2">
    <location>
        <begin position="333"/>
        <end position="477"/>
    </location>
</feature>
<dbReference type="RefSeq" id="WP_184387547.1">
    <property type="nucleotide sequence ID" value="NZ_BAAAJD010000177.1"/>
</dbReference>
<dbReference type="SUPFAM" id="SSF52540">
    <property type="entry name" value="P-loop containing nucleoside triphosphate hydrolases"/>
    <property type="match status" value="1"/>
</dbReference>
<dbReference type="GO" id="GO:0016887">
    <property type="term" value="F:ATP hydrolysis activity"/>
    <property type="evidence" value="ECO:0007669"/>
    <property type="project" value="InterPro"/>
</dbReference>
<accession>A0A7W8VBC5</accession>
<organism evidence="3 4">
    <name type="scientific">Nocardiopsis composta</name>
    <dbReference type="NCBI Taxonomy" id="157465"/>
    <lineage>
        <taxon>Bacteria</taxon>
        <taxon>Bacillati</taxon>
        <taxon>Actinomycetota</taxon>
        <taxon>Actinomycetes</taxon>
        <taxon>Streptosporangiales</taxon>
        <taxon>Nocardiopsidaceae</taxon>
        <taxon>Nocardiopsis</taxon>
    </lineage>
</organism>
<dbReference type="Pfam" id="PF13401">
    <property type="entry name" value="AAA_22"/>
    <property type="match status" value="1"/>
</dbReference>
<dbReference type="EMBL" id="JACHDB010000001">
    <property type="protein sequence ID" value="MBB5430002.1"/>
    <property type="molecule type" value="Genomic_DNA"/>
</dbReference>
<comment type="caution">
    <text evidence="3">The sequence shown here is derived from an EMBL/GenBank/DDBJ whole genome shotgun (WGS) entry which is preliminary data.</text>
</comment>
<evidence type="ECO:0000313" key="3">
    <source>
        <dbReference type="EMBL" id="MBB5430002.1"/>
    </source>
</evidence>
<gene>
    <name evidence="3" type="ORF">HDA36_000086</name>
</gene>
<dbReference type="InterPro" id="IPR054567">
    <property type="entry name" value="NNH7"/>
</dbReference>
<dbReference type="AlphaFoldDB" id="A0A7W8VBC5"/>
<evidence type="ECO:0000259" key="2">
    <source>
        <dbReference type="SMART" id="SM00382"/>
    </source>
</evidence>
<keyword evidence="4" id="KW-1185">Reference proteome</keyword>
<evidence type="ECO:0000256" key="1">
    <source>
        <dbReference type="SAM" id="MobiDB-lite"/>
    </source>
</evidence>
<dbReference type="Gene3D" id="3.40.50.300">
    <property type="entry name" value="P-loop containing nucleotide triphosphate hydrolases"/>
    <property type="match status" value="1"/>
</dbReference>
<sequence length="1089" mass="119897">MAKKQLTYADALKILGKGDSTVLDFAEKLVDGGLGAVGVPDLFGLRGEMVKKSRRALVSLREKVAGTSRMDRMDRIEAALKIIAVEALFTAIAELLEEQGAPLSLDDLEMTGEEQLLLLDKVGDRLQGNVLGLPRGRRSGDRRQELSRRPFFRSTVDDAFIPHLKGLAAWDRLDETERSRLVAALRDERIEKAADRKYADAYLRLSADLPELRLWSEMADREEARDRITDVADGLAELHRLLEEVASGRPVPRRLGELAAANQAVLDRPILRAVDADGGLVFPATGEAYVVPRARFAYAFSASPSSDSWWEEQELREDTPALLAALLTEPRSTESPIVVLGHPGAGKSKLTEMIAARLPASDFFTVRVELRGAAPNAPIHRQIDEGLQAVLHDGTSWRKLADAAEGTLPVVILDGFDELLQATGVDRSDYLEQVQEFQRQQQALGQPVVVIVTARTVVAHRMRFPAGCPLIRLEPFDEARVARLVAVWNSANAEVFAAGGLAPARPEALLAYRELAEQPLLLMMLLVYDGSGNALQRAEGALSRGSLYEELLAMFARREITKHRPHLNGADLEEACDAELRRLEIVAMAMFARHRQTVSAEELEQDLRVLFPDAAVRPEDAQLHGAISDAEQVLGRFFFVHESRARQRDRTASVYEFLHATFGEYLVARFTAGTLDDLVADHARERRRRFARPLDDGLLYAIASFAVFSGRAPVVEFLEELLHRRFDGDPGLREDYADLLLSLFHAAPFPSGNRSFAEYAPARATLVYRQAAYSANLVVLLVCCVGEIGMEELFPGAEAAWTEWRRHAWLWRSLQHDEWHGFVDTIRVRYLGGMAGPVDAVLCRERGGPINLGECIGFEIRADGPGSNDVLDPYEIELPDGTVTSKLLRSVAVRAIGSAARMMLMFGPYLRHVGDDPLAWYSDPEHPDLSWSESHDVLLLRFSPPSADPRKRWEAFRRLLGTTAIGHLELLVLRQAAEDLAAYDESDDEGAFHPLADLVADYLSSVDSVVHGPALSRSALRAVLDELKAPLAALPGVRERILDLATGDGGGTAGPAAPGPTGPAQRPPRRDADPYYWAPSGSGDNSGPS</sequence>
<protein>
    <recommendedName>
        <fullName evidence="2">AAA+ ATPase domain-containing protein</fullName>
    </recommendedName>
</protein>
<evidence type="ECO:0000313" key="4">
    <source>
        <dbReference type="Proteomes" id="UP000572635"/>
    </source>
</evidence>
<name>A0A7W8VBC5_9ACTN</name>
<reference evidence="3 4" key="1">
    <citation type="submission" date="2020-08" db="EMBL/GenBank/DDBJ databases">
        <title>Sequencing the genomes of 1000 actinobacteria strains.</title>
        <authorList>
            <person name="Klenk H.-P."/>
        </authorList>
    </citation>
    <scope>NUCLEOTIDE SEQUENCE [LARGE SCALE GENOMIC DNA]</scope>
    <source>
        <strain evidence="3 4">DSM 44551</strain>
    </source>
</reference>
<dbReference type="Proteomes" id="UP000572635">
    <property type="component" value="Unassembled WGS sequence"/>
</dbReference>
<proteinExistence type="predicted"/>
<dbReference type="InterPro" id="IPR027417">
    <property type="entry name" value="P-loop_NTPase"/>
</dbReference>